<sequence>MHARSHTVRYD</sequence>
<reference evidence="1" key="2">
    <citation type="journal article" date="2015" name="Fish Shellfish Immunol.">
        <title>Early steps in the European eel (Anguilla anguilla)-Vibrio vulnificus interaction in the gills: Role of the RtxA13 toxin.</title>
        <authorList>
            <person name="Callol A."/>
            <person name="Pajuelo D."/>
            <person name="Ebbesson L."/>
            <person name="Teles M."/>
            <person name="MacKenzie S."/>
            <person name="Amaro C."/>
        </authorList>
    </citation>
    <scope>NUCLEOTIDE SEQUENCE</scope>
</reference>
<name>A0A0E9PR19_ANGAN</name>
<evidence type="ECO:0000313" key="1">
    <source>
        <dbReference type="EMBL" id="JAH06530.1"/>
    </source>
</evidence>
<protein>
    <submittedName>
        <fullName evidence="1">Uncharacterized protein</fullName>
    </submittedName>
</protein>
<organism evidence="1">
    <name type="scientific">Anguilla anguilla</name>
    <name type="common">European freshwater eel</name>
    <name type="synonym">Muraena anguilla</name>
    <dbReference type="NCBI Taxonomy" id="7936"/>
    <lineage>
        <taxon>Eukaryota</taxon>
        <taxon>Metazoa</taxon>
        <taxon>Chordata</taxon>
        <taxon>Craniata</taxon>
        <taxon>Vertebrata</taxon>
        <taxon>Euteleostomi</taxon>
        <taxon>Actinopterygii</taxon>
        <taxon>Neopterygii</taxon>
        <taxon>Teleostei</taxon>
        <taxon>Anguilliformes</taxon>
        <taxon>Anguillidae</taxon>
        <taxon>Anguilla</taxon>
    </lineage>
</organism>
<reference evidence="1" key="1">
    <citation type="submission" date="2014-11" db="EMBL/GenBank/DDBJ databases">
        <authorList>
            <person name="Amaro Gonzalez C."/>
        </authorList>
    </citation>
    <scope>NUCLEOTIDE SEQUENCE</scope>
</reference>
<accession>A0A0E9PR19</accession>
<dbReference type="EMBL" id="GBXM01102047">
    <property type="protein sequence ID" value="JAH06530.1"/>
    <property type="molecule type" value="Transcribed_RNA"/>
</dbReference>
<proteinExistence type="predicted"/>